<dbReference type="EMBL" id="JAGGLV010000008">
    <property type="protein sequence ID" value="MBP2112565.1"/>
    <property type="molecule type" value="Genomic_DNA"/>
</dbReference>
<dbReference type="SUPFAM" id="SSF55729">
    <property type="entry name" value="Acyl-CoA N-acyltransferases (Nat)"/>
    <property type="match status" value="1"/>
</dbReference>
<accession>A0ABS4NR72</accession>
<protein>
    <submittedName>
        <fullName evidence="2">RimJ/RimL family protein N-acetyltransferase</fullName>
    </submittedName>
</protein>
<feature type="domain" description="N-acetyltransferase" evidence="1">
    <location>
        <begin position="16"/>
        <end position="180"/>
    </location>
</feature>
<dbReference type="InterPro" id="IPR000182">
    <property type="entry name" value="GNAT_dom"/>
</dbReference>
<evidence type="ECO:0000313" key="2">
    <source>
        <dbReference type="EMBL" id="MBP2112565.1"/>
    </source>
</evidence>
<keyword evidence="3" id="KW-1185">Reference proteome</keyword>
<dbReference type="Pfam" id="PF13302">
    <property type="entry name" value="Acetyltransf_3"/>
    <property type="match status" value="1"/>
</dbReference>
<dbReference type="CDD" id="cd04301">
    <property type="entry name" value="NAT_SF"/>
    <property type="match status" value="1"/>
</dbReference>
<dbReference type="PANTHER" id="PTHR43441">
    <property type="entry name" value="RIBOSOMAL-PROTEIN-SERINE ACETYLTRANSFERASE"/>
    <property type="match status" value="1"/>
</dbReference>
<evidence type="ECO:0000259" key="1">
    <source>
        <dbReference type="PROSITE" id="PS51186"/>
    </source>
</evidence>
<organism evidence="2 3">
    <name type="scientific">Paenibacillus silagei</name>
    <dbReference type="NCBI Taxonomy" id="1670801"/>
    <lineage>
        <taxon>Bacteria</taxon>
        <taxon>Bacillati</taxon>
        <taxon>Bacillota</taxon>
        <taxon>Bacilli</taxon>
        <taxon>Bacillales</taxon>
        <taxon>Paenibacillaceae</taxon>
        <taxon>Paenibacillus</taxon>
    </lineage>
</organism>
<comment type="caution">
    <text evidence="2">The sequence shown here is derived from an EMBL/GenBank/DDBJ whole genome shotgun (WGS) entry which is preliminary data.</text>
</comment>
<dbReference type="Proteomes" id="UP000773462">
    <property type="component" value="Unassembled WGS sequence"/>
</dbReference>
<proteinExistence type="predicted"/>
<dbReference type="PANTHER" id="PTHR43441:SF2">
    <property type="entry name" value="FAMILY ACETYLTRANSFERASE, PUTATIVE (AFU_ORTHOLOGUE AFUA_7G00850)-RELATED"/>
    <property type="match status" value="1"/>
</dbReference>
<dbReference type="RefSeq" id="WP_209873607.1">
    <property type="nucleotide sequence ID" value="NZ_JAGGLV010000008.1"/>
</dbReference>
<name>A0ABS4NR72_9BACL</name>
<sequence length="195" mass="22827">MRNIDYTNYYWQDDEIRLRSIEAEDWESIYLNAFDTPARRFLECTIELPPTISEAKKFVEENVEFSSTNGRIMFTIEDMNGETVGGINLNSIDERNGTFSIGIVIDHPYRGKGYGTRAVHMLLKYAFFERRLNKFNDYVLDGNKASAAMLRKVGCVQEGVRRQIFYINGKYHDSMLFGLTKNEYRDLHHKDHQNI</sequence>
<dbReference type="Gene3D" id="3.40.630.30">
    <property type="match status" value="1"/>
</dbReference>
<dbReference type="PROSITE" id="PS51186">
    <property type="entry name" value="GNAT"/>
    <property type="match status" value="1"/>
</dbReference>
<dbReference type="InterPro" id="IPR016181">
    <property type="entry name" value="Acyl_CoA_acyltransferase"/>
</dbReference>
<dbReference type="InterPro" id="IPR051908">
    <property type="entry name" value="Ribosomal_N-acetyltransferase"/>
</dbReference>
<gene>
    <name evidence="2" type="ORF">J2Z70_002719</name>
</gene>
<reference evidence="2 3" key="1">
    <citation type="submission" date="2021-03" db="EMBL/GenBank/DDBJ databases">
        <title>Genomic Encyclopedia of Type Strains, Phase IV (KMG-IV): sequencing the most valuable type-strain genomes for metagenomic binning, comparative biology and taxonomic classification.</title>
        <authorList>
            <person name="Goeker M."/>
        </authorList>
    </citation>
    <scope>NUCLEOTIDE SEQUENCE [LARGE SCALE GENOMIC DNA]</scope>
    <source>
        <strain evidence="2 3">DSM 101953</strain>
    </source>
</reference>
<evidence type="ECO:0000313" key="3">
    <source>
        <dbReference type="Proteomes" id="UP000773462"/>
    </source>
</evidence>